<accession>A0A0E3LB04</accession>
<gene>
    <name evidence="1" type="ORF">MSSIH_2236</name>
</gene>
<dbReference type="EMBL" id="CP009507">
    <property type="protein sequence ID" value="AKB32926.1"/>
    <property type="molecule type" value="Genomic_DNA"/>
</dbReference>
<proteinExistence type="predicted"/>
<reference evidence="1 2" key="1">
    <citation type="submission" date="2014-07" db="EMBL/GenBank/DDBJ databases">
        <title>Methanogenic archaea and the global carbon cycle.</title>
        <authorList>
            <person name="Henriksen J.R."/>
            <person name="Luke J."/>
            <person name="Reinhart S."/>
            <person name="Benedict M.N."/>
            <person name="Youngblut N.D."/>
            <person name="Metcalf M.E."/>
            <person name="Whitaker R.J."/>
            <person name="Metcalf W.W."/>
        </authorList>
    </citation>
    <scope>NUCLEOTIDE SEQUENCE [LARGE SCALE GENOMIC DNA]</scope>
    <source>
        <strain evidence="1 2">HI350</strain>
    </source>
</reference>
<evidence type="ECO:0000313" key="1">
    <source>
        <dbReference type="EMBL" id="AKB32926.1"/>
    </source>
</evidence>
<dbReference type="Proteomes" id="UP000033092">
    <property type="component" value="Chromosome"/>
</dbReference>
<dbReference type="HOGENOM" id="CLU_2748244_0_0_2"/>
<dbReference type="AlphaFoldDB" id="A0A0E3LB04"/>
<evidence type="ECO:0000313" key="2">
    <source>
        <dbReference type="Proteomes" id="UP000033092"/>
    </source>
</evidence>
<dbReference type="GeneID" id="24861067"/>
<name>A0A0E3LB04_9EURY</name>
<organism evidence="1 2">
    <name type="scientific">Methanosarcina siciliae HI350</name>
    <dbReference type="NCBI Taxonomy" id="1434119"/>
    <lineage>
        <taxon>Archaea</taxon>
        <taxon>Methanobacteriati</taxon>
        <taxon>Methanobacteriota</taxon>
        <taxon>Stenosarchaea group</taxon>
        <taxon>Methanomicrobia</taxon>
        <taxon>Methanosarcinales</taxon>
        <taxon>Methanosarcinaceae</taxon>
        <taxon>Methanosarcina</taxon>
    </lineage>
</organism>
<sequence>MFEIVGHEGVYISGIRGSITGSGFDIGIIDDPFKNREEAKSETIRARVWECGMRVLSTPGRKKMKLSGSN</sequence>
<dbReference type="Pfam" id="PF03237">
    <property type="entry name" value="Terminase_6N"/>
    <property type="match status" value="1"/>
</dbReference>
<dbReference type="KEGG" id="msz:MSSIH_2236"/>
<dbReference type="RefSeq" id="WP_048172547.1">
    <property type="nucleotide sequence ID" value="NZ_CP009507.1"/>
</dbReference>
<dbReference type="PATRIC" id="fig|1434119.4.peg.2923"/>
<protein>
    <submittedName>
        <fullName evidence="1">Uncharacterized protein</fullName>
    </submittedName>
</protein>